<gene>
    <name evidence="1" type="ORF">MPEBLZ_03582</name>
</gene>
<accession>A0A0P8DW95</accession>
<organism evidence="1 2">
    <name type="scientific">Candidatus Methanoperedens nitratireducens</name>
    <dbReference type="NCBI Taxonomy" id="1392998"/>
    <lineage>
        <taxon>Archaea</taxon>
        <taxon>Methanobacteriati</taxon>
        <taxon>Methanobacteriota</taxon>
        <taxon>Stenosarchaea group</taxon>
        <taxon>Methanomicrobia</taxon>
        <taxon>Methanosarcinales</taxon>
        <taxon>ANME-2 cluster</taxon>
        <taxon>Candidatus Methanoperedentaceae</taxon>
        <taxon>Candidatus Methanoperedens</taxon>
    </lineage>
</organism>
<dbReference type="EMBL" id="LKCM01000290">
    <property type="protein sequence ID" value="KPQ41864.1"/>
    <property type="molecule type" value="Genomic_DNA"/>
</dbReference>
<dbReference type="Proteomes" id="UP000050360">
    <property type="component" value="Unassembled WGS sequence"/>
</dbReference>
<proteinExistence type="predicted"/>
<name>A0A0P8DW95_9EURY</name>
<evidence type="ECO:0000313" key="2">
    <source>
        <dbReference type="Proteomes" id="UP000050360"/>
    </source>
</evidence>
<evidence type="ECO:0000313" key="1">
    <source>
        <dbReference type="EMBL" id="KPQ41864.1"/>
    </source>
</evidence>
<comment type="caution">
    <text evidence="1">The sequence shown here is derived from an EMBL/GenBank/DDBJ whole genome shotgun (WGS) entry which is preliminary data.</text>
</comment>
<sequence length="115" mass="13019">MITRYQPPAENLSEKELAEDISSVFMALLEAENVSKDGVTYGEKTLHILSELVDRKRTKVKTLELLAQKIEFLNSLHNESLNSLGEQHSDIRKRIVIAKKILEDLEKIAAEKGCI</sequence>
<dbReference type="AlphaFoldDB" id="A0A0P8DW95"/>
<protein>
    <submittedName>
        <fullName evidence="1">Uncharacterized protein</fullName>
    </submittedName>
</protein>
<reference evidence="1 2" key="1">
    <citation type="submission" date="2015-09" db="EMBL/GenBank/DDBJ databases">
        <title>A metagenomics-based metabolic model of nitrate-dependent anaerobic oxidation of methane by Methanoperedens-like archaea.</title>
        <authorList>
            <person name="Arshad A."/>
            <person name="Speth D.R."/>
            <person name="De Graaf R.M."/>
            <person name="Op Den Camp H.J."/>
            <person name="Jetten M.S."/>
            <person name="Welte C.U."/>
        </authorList>
    </citation>
    <scope>NUCLEOTIDE SEQUENCE [LARGE SCALE GENOMIC DNA]</scope>
</reference>